<sequence>MRTDPDGLPHHDDRRALAEALRAALAERCPDADGDLIAAIGAMAASRFFGVRFRAEGNAERAWVARRPNPEVCEIWDPTGAIPVWDVVERLPHPDLYRPTPEGMARVTAKAGEAMAVVAAAARLAHALAAGVEPDDA</sequence>
<organism evidence="1 2">
    <name type="scientific">Azospirillum rugosum</name>
    <dbReference type="NCBI Taxonomy" id="416170"/>
    <lineage>
        <taxon>Bacteria</taxon>
        <taxon>Pseudomonadati</taxon>
        <taxon>Pseudomonadota</taxon>
        <taxon>Alphaproteobacteria</taxon>
        <taxon>Rhodospirillales</taxon>
        <taxon>Azospirillaceae</taxon>
        <taxon>Azospirillum</taxon>
    </lineage>
</organism>
<comment type="caution">
    <text evidence="1">The sequence shown here is derived from an EMBL/GenBank/DDBJ whole genome shotgun (WGS) entry which is preliminary data.</text>
</comment>
<dbReference type="RefSeq" id="WP_209772106.1">
    <property type="nucleotide sequence ID" value="NZ_JAGINP010000033.1"/>
</dbReference>
<dbReference type="EMBL" id="JAGINP010000033">
    <property type="protein sequence ID" value="MBP2296678.1"/>
    <property type="molecule type" value="Genomic_DNA"/>
</dbReference>
<keyword evidence="2" id="KW-1185">Reference proteome</keyword>
<gene>
    <name evidence="1" type="ORF">J2851_006496</name>
</gene>
<proteinExistence type="predicted"/>
<dbReference type="Proteomes" id="UP000781958">
    <property type="component" value="Unassembled WGS sequence"/>
</dbReference>
<evidence type="ECO:0000313" key="2">
    <source>
        <dbReference type="Proteomes" id="UP000781958"/>
    </source>
</evidence>
<protein>
    <submittedName>
        <fullName evidence="1">Uncharacterized protein</fullName>
    </submittedName>
</protein>
<reference evidence="1 2" key="1">
    <citation type="submission" date="2021-03" db="EMBL/GenBank/DDBJ databases">
        <title>Genomic Encyclopedia of Type Strains, Phase III (KMG-III): the genomes of soil and plant-associated and newly described type strains.</title>
        <authorList>
            <person name="Whitman W."/>
        </authorList>
    </citation>
    <scope>NUCLEOTIDE SEQUENCE [LARGE SCALE GENOMIC DNA]</scope>
    <source>
        <strain evidence="1 2">IMMIB AFH-6</strain>
    </source>
</reference>
<name>A0ABS4SX77_9PROT</name>
<accession>A0ABS4SX77</accession>
<evidence type="ECO:0000313" key="1">
    <source>
        <dbReference type="EMBL" id="MBP2296678.1"/>
    </source>
</evidence>